<gene>
    <name evidence="1" type="ORF">ACFOW1_10900</name>
</gene>
<dbReference type="Proteomes" id="UP001595906">
    <property type="component" value="Unassembled WGS sequence"/>
</dbReference>
<proteinExistence type="predicted"/>
<evidence type="ECO:0000313" key="2">
    <source>
        <dbReference type="Proteomes" id="UP001595906"/>
    </source>
</evidence>
<reference evidence="2" key="1">
    <citation type="journal article" date="2019" name="Int. J. Syst. Evol. Microbiol.">
        <title>The Global Catalogue of Microorganisms (GCM) 10K type strain sequencing project: providing services to taxonomists for standard genome sequencing and annotation.</title>
        <authorList>
            <consortium name="The Broad Institute Genomics Platform"/>
            <consortium name="The Broad Institute Genome Sequencing Center for Infectious Disease"/>
            <person name="Wu L."/>
            <person name="Ma J."/>
        </authorList>
    </citation>
    <scope>NUCLEOTIDE SEQUENCE [LARGE SCALE GENOMIC DNA]</scope>
    <source>
        <strain evidence="2">CECT 8010</strain>
    </source>
</reference>
<evidence type="ECO:0000313" key="1">
    <source>
        <dbReference type="EMBL" id="MFC4232402.1"/>
    </source>
</evidence>
<comment type="caution">
    <text evidence="1">The sequence shown here is derived from an EMBL/GenBank/DDBJ whole genome shotgun (WGS) entry which is preliminary data.</text>
</comment>
<sequence length="251" mass="28373">MSKGTKSTVKRQFKGSVDEMITAISLLFAVVMEQKTKLEGEFPLWVPPFLVNIEQKITNSFKTFLGFDDAEALRKATMALHRIQVTALDDLTTLKKRLTTFVKDKNTLTEYLKTFGYDTYYDNAKNNESQSDLINLLFRINKKITPEVKADLLTKNINNDLLNRLVGYAETMNNANINQESFKFNKPNQTADHNIALNNLYNEAMDVVKLAADFFKKDKAISSRLSYAAALKQVKATKPTITPPSSTTKPV</sequence>
<protein>
    <submittedName>
        <fullName evidence="1">Uncharacterized protein</fullName>
    </submittedName>
</protein>
<name>A0ABV8PZK9_9BACT</name>
<dbReference type="RefSeq" id="WP_379014240.1">
    <property type="nucleotide sequence ID" value="NZ_JBHSDC010000022.1"/>
</dbReference>
<accession>A0ABV8PZK9</accession>
<organism evidence="1 2">
    <name type="scientific">Parasediminibacterium paludis</name>
    <dbReference type="NCBI Taxonomy" id="908966"/>
    <lineage>
        <taxon>Bacteria</taxon>
        <taxon>Pseudomonadati</taxon>
        <taxon>Bacteroidota</taxon>
        <taxon>Chitinophagia</taxon>
        <taxon>Chitinophagales</taxon>
        <taxon>Chitinophagaceae</taxon>
        <taxon>Parasediminibacterium</taxon>
    </lineage>
</organism>
<keyword evidence="2" id="KW-1185">Reference proteome</keyword>
<dbReference type="EMBL" id="JBHSDC010000022">
    <property type="protein sequence ID" value="MFC4232402.1"/>
    <property type="molecule type" value="Genomic_DNA"/>
</dbReference>